<evidence type="ECO:0000313" key="2">
    <source>
        <dbReference type="Proteomes" id="UP000194003"/>
    </source>
</evidence>
<dbReference type="EMBL" id="LVJN01000019">
    <property type="protein sequence ID" value="OSM03935.1"/>
    <property type="molecule type" value="Genomic_DNA"/>
</dbReference>
<sequence>MRVNSFHGWRWAELFYRANPALISVFDCQVGIANFRRVPLFEFPYHQLRHDSVYFCAELSLRLSSASCGDCSFWSSIFFSPRLPLALSAAG</sequence>
<name>A0A1Y2K3H9_9PROT</name>
<gene>
    <name evidence="1" type="ORF">MAIT1_01036</name>
</gene>
<accession>A0A1Y2K3H9</accession>
<protein>
    <submittedName>
        <fullName evidence="1">Uncharacterized protein</fullName>
    </submittedName>
</protein>
<organism evidence="1 2">
    <name type="scientific">Magnetofaba australis IT-1</name>
    <dbReference type="NCBI Taxonomy" id="1434232"/>
    <lineage>
        <taxon>Bacteria</taxon>
        <taxon>Pseudomonadati</taxon>
        <taxon>Pseudomonadota</taxon>
        <taxon>Magnetococcia</taxon>
        <taxon>Magnetococcales</taxon>
        <taxon>Magnetococcaceae</taxon>
        <taxon>Magnetofaba</taxon>
    </lineage>
</organism>
<comment type="caution">
    <text evidence="1">The sequence shown here is derived from an EMBL/GenBank/DDBJ whole genome shotgun (WGS) entry which is preliminary data.</text>
</comment>
<dbReference type="AlphaFoldDB" id="A0A1Y2K3H9"/>
<keyword evidence="2" id="KW-1185">Reference proteome</keyword>
<proteinExistence type="predicted"/>
<reference evidence="1 2" key="1">
    <citation type="journal article" date="2016" name="BMC Genomics">
        <title>Combined genomic and structural analyses of a cultured magnetotactic bacterium reveals its niche adaptation to a dynamic environment.</title>
        <authorList>
            <person name="Araujo A.C."/>
            <person name="Morillo V."/>
            <person name="Cypriano J."/>
            <person name="Teixeira L.C."/>
            <person name="Leao P."/>
            <person name="Lyra S."/>
            <person name="Almeida L.G."/>
            <person name="Bazylinski D.A."/>
            <person name="Vasconcellos A.T."/>
            <person name="Abreu F."/>
            <person name="Lins U."/>
        </authorList>
    </citation>
    <scope>NUCLEOTIDE SEQUENCE [LARGE SCALE GENOMIC DNA]</scope>
    <source>
        <strain evidence="1 2">IT-1</strain>
    </source>
</reference>
<evidence type="ECO:0000313" key="1">
    <source>
        <dbReference type="EMBL" id="OSM03935.1"/>
    </source>
</evidence>
<dbReference type="Proteomes" id="UP000194003">
    <property type="component" value="Unassembled WGS sequence"/>
</dbReference>